<evidence type="ECO:0000259" key="8">
    <source>
        <dbReference type="Pfam" id="PF13632"/>
    </source>
</evidence>
<dbReference type="InterPro" id="IPR050321">
    <property type="entry name" value="Glycosyltr_2/OpgH_subfam"/>
</dbReference>
<evidence type="ECO:0000256" key="4">
    <source>
        <dbReference type="ARBA" id="ARBA00022692"/>
    </source>
</evidence>
<feature type="transmembrane region" description="Helical" evidence="7">
    <location>
        <begin position="120"/>
        <end position="136"/>
    </location>
</feature>
<evidence type="ECO:0000256" key="3">
    <source>
        <dbReference type="ARBA" id="ARBA00022679"/>
    </source>
</evidence>
<name>A0A1F4TVF0_UNCSA</name>
<dbReference type="STRING" id="1802583.A2311_03315"/>
<dbReference type="Gene3D" id="3.90.550.10">
    <property type="entry name" value="Spore Coat Polysaccharide Biosynthesis Protein SpsA, Chain A"/>
    <property type="match status" value="2"/>
</dbReference>
<keyword evidence="4 7" id="KW-0812">Transmembrane</keyword>
<gene>
    <name evidence="9" type="ORF">A2311_03315</name>
</gene>
<dbReference type="PANTHER" id="PTHR43867:SF2">
    <property type="entry name" value="CELLULOSE SYNTHASE CATALYTIC SUBUNIT A [UDP-FORMING]"/>
    <property type="match status" value="1"/>
</dbReference>
<dbReference type="InterPro" id="IPR001173">
    <property type="entry name" value="Glyco_trans_2-like"/>
</dbReference>
<keyword evidence="3" id="KW-0808">Transferase</keyword>
<evidence type="ECO:0000256" key="7">
    <source>
        <dbReference type="SAM" id="Phobius"/>
    </source>
</evidence>
<dbReference type="GO" id="GO:0016758">
    <property type="term" value="F:hexosyltransferase activity"/>
    <property type="evidence" value="ECO:0007669"/>
    <property type="project" value="TreeGrafter"/>
</dbReference>
<accession>A0A1F4TVF0</accession>
<protein>
    <recommendedName>
        <fullName evidence="8">Glycosyltransferase 2-like domain-containing protein</fullName>
    </recommendedName>
</protein>
<feature type="transmembrane region" description="Helical" evidence="7">
    <location>
        <begin position="572"/>
        <end position="590"/>
    </location>
</feature>
<dbReference type="InterPro" id="IPR029044">
    <property type="entry name" value="Nucleotide-diphossugar_trans"/>
</dbReference>
<evidence type="ECO:0000256" key="6">
    <source>
        <dbReference type="ARBA" id="ARBA00023136"/>
    </source>
</evidence>
<evidence type="ECO:0000256" key="2">
    <source>
        <dbReference type="ARBA" id="ARBA00022676"/>
    </source>
</evidence>
<evidence type="ECO:0000313" key="9">
    <source>
        <dbReference type="EMBL" id="OGC36530.1"/>
    </source>
</evidence>
<sequence length="748" mass="83852">MEIFRPVAAKFSQAPIFWTPVRCGKPIHAARTAQIGLHALRPSVIPRLEACFRAGIQIETVPIDLQVNAPGTITKPAIKNHEYTYQKSISNRETSLWAGLTVASAVGCLIWGIATSTMGPGALVLFGLMTLVNFLYQSARLSEMKYDKQFLPLTDNEKKLAHSPSAPSVAVLIPAYAEPPHVLKKTILSAALLDYAKRDVVLLNDNDPKVAAQARETEQINGLIAEINALFDKGKETVAKIYHESPQEISLAADYIANRLLSINKQLGADEDLTDQYSRDRVFLKRAEHFKALAQAYKDQPLTADKLADAWRELLVFFDVQVAQFERKAFANLPGTKNKATNVNAYLSLDGQAWVVGTDEQGKKLIVAPDSEQANSLRNKSVLNFGRHDYFMIIDADTRIFPNYLTEAVPFMEREDAQNVTIFQSPTWSLPSDNPVQHIGAFEMNMAGLLEKGHTVQDNACWAGSNGVLRGSVLRAIMDQPTDPQSPYRKTIRDDTVIEDYETDLFIKTNFPASRTVYAKHPLCILINPKNWGELEIQRQRWANGPLKLLIMLLRSAKQLPLKVLLNRLYRYVYYSINIVIALNLVASVGQFAGNPFIYLYLLTGFVSYFRPIKKRGFTFMNSQLALMSNLLLTPTYFKGQVSTVWQIITGKKIPFNRTPKDGQRTRISLSSSLFSLGTLGKMLTELGADVAQLLVNGNYMFNVMHLYTTILLAYAIHKLLGFRNIISDLVFLAESAARRFSRRSQIH</sequence>
<dbReference type="AlphaFoldDB" id="A0A1F4TVF0"/>
<dbReference type="Pfam" id="PF13632">
    <property type="entry name" value="Glyco_trans_2_3"/>
    <property type="match status" value="1"/>
</dbReference>
<organism evidence="9 10">
    <name type="scientific">candidate division WOR-1 bacterium RIFOXYB2_FULL_48_7</name>
    <dbReference type="NCBI Taxonomy" id="1802583"/>
    <lineage>
        <taxon>Bacteria</taxon>
        <taxon>Bacillati</taxon>
        <taxon>Saganbacteria</taxon>
    </lineage>
</organism>
<dbReference type="EMBL" id="MEUF01000013">
    <property type="protein sequence ID" value="OGC36530.1"/>
    <property type="molecule type" value="Genomic_DNA"/>
</dbReference>
<feature type="transmembrane region" description="Helical" evidence="7">
    <location>
        <begin position="96"/>
        <end position="114"/>
    </location>
</feature>
<comment type="subcellular location">
    <subcellularLocation>
        <location evidence="1">Membrane</location>
        <topology evidence="1">Multi-pass membrane protein</topology>
    </subcellularLocation>
</comment>
<reference evidence="9 10" key="1">
    <citation type="journal article" date="2016" name="Nat. Commun.">
        <title>Thousands of microbial genomes shed light on interconnected biogeochemical processes in an aquifer system.</title>
        <authorList>
            <person name="Anantharaman K."/>
            <person name="Brown C.T."/>
            <person name="Hug L.A."/>
            <person name="Sharon I."/>
            <person name="Castelle C.J."/>
            <person name="Probst A.J."/>
            <person name="Thomas B.C."/>
            <person name="Singh A."/>
            <person name="Wilkins M.J."/>
            <person name="Karaoz U."/>
            <person name="Brodie E.L."/>
            <person name="Williams K.H."/>
            <person name="Hubbard S.S."/>
            <person name="Banfield J.F."/>
        </authorList>
    </citation>
    <scope>NUCLEOTIDE SEQUENCE [LARGE SCALE GENOMIC DNA]</scope>
</reference>
<keyword evidence="6 7" id="KW-0472">Membrane</keyword>
<dbReference type="Proteomes" id="UP000178951">
    <property type="component" value="Unassembled WGS sequence"/>
</dbReference>
<dbReference type="SUPFAM" id="SSF53448">
    <property type="entry name" value="Nucleotide-diphospho-sugar transferases"/>
    <property type="match status" value="1"/>
</dbReference>
<evidence type="ECO:0000256" key="5">
    <source>
        <dbReference type="ARBA" id="ARBA00022989"/>
    </source>
</evidence>
<dbReference type="PANTHER" id="PTHR43867">
    <property type="entry name" value="CELLULOSE SYNTHASE CATALYTIC SUBUNIT A [UDP-FORMING]"/>
    <property type="match status" value="1"/>
</dbReference>
<keyword evidence="5 7" id="KW-1133">Transmembrane helix</keyword>
<evidence type="ECO:0000313" key="10">
    <source>
        <dbReference type="Proteomes" id="UP000178951"/>
    </source>
</evidence>
<comment type="caution">
    <text evidence="9">The sequence shown here is derived from an EMBL/GenBank/DDBJ whole genome shotgun (WGS) entry which is preliminary data.</text>
</comment>
<dbReference type="GO" id="GO:0005886">
    <property type="term" value="C:plasma membrane"/>
    <property type="evidence" value="ECO:0007669"/>
    <property type="project" value="TreeGrafter"/>
</dbReference>
<proteinExistence type="predicted"/>
<evidence type="ECO:0000256" key="1">
    <source>
        <dbReference type="ARBA" id="ARBA00004141"/>
    </source>
</evidence>
<feature type="domain" description="Glycosyltransferase 2-like" evidence="8">
    <location>
        <begin position="391"/>
        <end position="585"/>
    </location>
</feature>
<keyword evidence="2" id="KW-0328">Glycosyltransferase</keyword>